<dbReference type="Proteomes" id="UP000241899">
    <property type="component" value="Unassembled WGS sequence"/>
</dbReference>
<dbReference type="SUPFAM" id="SSF52540">
    <property type="entry name" value="P-loop containing nucleoside triphosphate hydrolases"/>
    <property type="match status" value="1"/>
</dbReference>
<dbReference type="GO" id="GO:0005524">
    <property type="term" value="F:ATP binding"/>
    <property type="evidence" value="ECO:0007669"/>
    <property type="project" value="UniProtKB-KW"/>
</dbReference>
<dbReference type="Gene3D" id="3.40.50.300">
    <property type="entry name" value="P-loop containing nucleotide triphosphate hydrolases"/>
    <property type="match status" value="1"/>
</dbReference>
<dbReference type="InterPro" id="IPR008868">
    <property type="entry name" value="TniB"/>
</dbReference>
<evidence type="ECO:0000313" key="3">
    <source>
        <dbReference type="Proteomes" id="UP000241899"/>
    </source>
</evidence>
<dbReference type="AlphaFoldDB" id="A0A2T4JAL0"/>
<dbReference type="Pfam" id="PF05621">
    <property type="entry name" value="TniB"/>
    <property type="match status" value="1"/>
</dbReference>
<dbReference type="EMBL" id="PZKF01000049">
    <property type="protein sequence ID" value="PTE14929.1"/>
    <property type="molecule type" value="Genomic_DNA"/>
</dbReference>
<dbReference type="InterPro" id="IPR027417">
    <property type="entry name" value="P-loop_NTPase"/>
</dbReference>
<sequence length="298" mass="33280">MGEDDQLMHEPVRFTNKTEAHGIIYIDGAGSGKSTTIRRGLAGFKALADNPETGLPRWLPVMVENPATLRSLGCSILEKLGIDTVSERTKVHEIWKMVRHRLEVMGISLLWLDEAHDMFKKPSSTETENMLAMLKTLMQGDHPVVLVLSGTERLSAITGLEPQINRRFSKIRPEPLRFGVDDARVTGLVTAYAKRVGLSCDFHGDTVQRLMHGSRYRFGRCIETIIRAIRCAMEDGAETLRVEHFEIAWGQLEACDITRNVFAMNDWPSLELDDDDDSASASAASMVAKQAKTKKRKG</sequence>
<gene>
    <name evidence="2" type="ORF">C5F46_14325</name>
</gene>
<accession>A0A2T4JAL0</accession>
<reference evidence="2 3" key="1">
    <citation type="submission" date="2018-03" db="EMBL/GenBank/DDBJ databases">
        <title>Rhodobacter veldkampii.</title>
        <authorList>
            <person name="Meyer T.E."/>
            <person name="Miller S."/>
            <person name="Lodha T."/>
            <person name="Gandham S."/>
            <person name="Chintalapati S."/>
            <person name="Chintalapati V.R."/>
        </authorList>
    </citation>
    <scope>NUCLEOTIDE SEQUENCE [LARGE SCALE GENOMIC DNA]</scope>
    <source>
        <strain evidence="2 3">DSM 11550</strain>
    </source>
</reference>
<protein>
    <submittedName>
        <fullName evidence="2">ATP-binding protein</fullName>
    </submittedName>
</protein>
<evidence type="ECO:0000256" key="1">
    <source>
        <dbReference type="SAM" id="MobiDB-lite"/>
    </source>
</evidence>
<name>A0A2T4JAL0_9RHOB</name>
<keyword evidence="2" id="KW-0067">ATP-binding</keyword>
<keyword evidence="3" id="KW-1185">Reference proteome</keyword>
<evidence type="ECO:0000313" key="2">
    <source>
        <dbReference type="EMBL" id="PTE14929.1"/>
    </source>
</evidence>
<proteinExistence type="predicted"/>
<feature type="region of interest" description="Disordered" evidence="1">
    <location>
        <begin position="274"/>
        <end position="298"/>
    </location>
</feature>
<comment type="caution">
    <text evidence="2">The sequence shown here is derived from an EMBL/GenBank/DDBJ whole genome shotgun (WGS) entry which is preliminary data.</text>
</comment>
<organism evidence="2 3">
    <name type="scientific">Phaeovulum veldkampii DSM 11550</name>
    <dbReference type="NCBI Taxonomy" id="1185920"/>
    <lineage>
        <taxon>Bacteria</taxon>
        <taxon>Pseudomonadati</taxon>
        <taxon>Pseudomonadota</taxon>
        <taxon>Alphaproteobacteria</taxon>
        <taxon>Rhodobacterales</taxon>
        <taxon>Paracoccaceae</taxon>
        <taxon>Phaeovulum</taxon>
    </lineage>
</organism>
<keyword evidence="2" id="KW-0547">Nucleotide-binding</keyword>